<evidence type="ECO:0000256" key="10">
    <source>
        <dbReference type="SAM" id="Phobius"/>
    </source>
</evidence>
<organism evidence="11 12">
    <name type="scientific">Microdochium bolleyi</name>
    <dbReference type="NCBI Taxonomy" id="196109"/>
    <lineage>
        <taxon>Eukaryota</taxon>
        <taxon>Fungi</taxon>
        <taxon>Dikarya</taxon>
        <taxon>Ascomycota</taxon>
        <taxon>Pezizomycotina</taxon>
        <taxon>Sordariomycetes</taxon>
        <taxon>Xylariomycetidae</taxon>
        <taxon>Xylariales</taxon>
        <taxon>Microdochiaceae</taxon>
        <taxon>Microdochium</taxon>
    </lineage>
</organism>
<feature type="transmembrane region" description="Helical" evidence="10">
    <location>
        <begin position="263"/>
        <end position="281"/>
    </location>
</feature>
<dbReference type="GO" id="GO:0015031">
    <property type="term" value="P:protein transport"/>
    <property type="evidence" value="ECO:0007669"/>
    <property type="project" value="UniProtKB-KW"/>
</dbReference>
<feature type="transmembrane region" description="Helical" evidence="10">
    <location>
        <begin position="660"/>
        <end position="680"/>
    </location>
</feature>
<dbReference type="NCBIfam" id="TIGR00728">
    <property type="entry name" value="OPT_sfam"/>
    <property type="match status" value="1"/>
</dbReference>
<gene>
    <name evidence="11" type="ORF">Micbo1qcDRAFT_189885</name>
</gene>
<dbReference type="InterPro" id="IPR004648">
    <property type="entry name" value="Oligpept_transpt"/>
</dbReference>
<keyword evidence="3" id="KW-0813">Transport</keyword>
<evidence type="ECO:0000256" key="6">
    <source>
        <dbReference type="ARBA" id="ARBA00022927"/>
    </source>
</evidence>
<keyword evidence="6" id="KW-0653">Protein transport</keyword>
<dbReference type="GO" id="GO:0035673">
    <property type="term" value="F:oligopeptide transmembrane transporter activity"/>
    <property type="evidence" value="ECO:0007669"/>
    <property type="project" value="InterPro"/>
</dbReference>
<evidence type="ECO:0000256" key="9">
    <source>
        <dbReference type="SAM" id="MobiDB-lite"/>
    </source>
</evidence>
<dbReference type="AlphaFoldDB" id="A0A136IU44"/>
<evidence type="ECO:0000256" key="4">
    <source>
        <dbReference type="ARBA" id="ARBA00022692"/>
    </source>
</evidence>
<feature type="transmembrane region" description="Helical" evidence="10">
    <location>
        <begin position="805"/>
        <end position="827"/>
    </location>
</feature>
<dbReference type="InterPro" id="IPR004813">
    <property type="entry name" value="OPT"/>
</dbReference>
<evidence type="ECO:0000256" key="8">
    <source>
        <dbReference type="ARBA" id="ARBA00023136"/>
    </source>
</evidence>
<evidence type="ECO:0000256" key="3">
    <source>
        <dbReference type="ARBA" id="ARBA00022448"/>
    </source>
</evidence>
<keyword evidence="4 10" id="KW-0812">Transmembrane</keyword>
<evidence type="ECO:0000313" key="12">
    <source>
        <dbReference type="Proteomes" id="UP000070501"/>
    </source>
</evidence>
<accession>A0A136IU44</accession>
<dbReference type="Proteomes" id="UP000070501">
    <property type="component" value="Unassembled WGS sequence"/>
</dbReference>
<comment type="subcellular location">
    <subcellularLocation>
        <location evidence="1">Membrane</location>
        <topology evidence="1">Multi-pass membrane protein</topology>
    </subcellularLocation>
</comment>
<dbReference type="GO" id="GO:0016020">
    <property type="term" value="C:membrane"/>
    <property type="evidence" value="ECO:0007669"/>
    <property type="project" value="UniProtKB-SubCell"/>
</dbReference>
<feature type="transmembrane region" description="Helical" evidence="10">
    <location>
        <begin position="550"/>
        <end position="570"/>
    </location>
</feature>
<name>A0A136IU44_9PEZI</name>
<evidence type="ECO:0000256" key="1">
    <source>
        <dbReference type="ARBA" id="ARBA00004141"/>
    </source>
</evidence>
<feature type="transmembrane region" description="Helical" evidence="10">
    <location>
        <begin position="410"/>
        <end position="429"/>
    </location>
</feature>
<feature type="transmembrane region" description="Helical" evidence="10">
    <location>
        <begin position="474"/>
        <end position="502"/>
    </location>
</feature>
<evidence type="ECO:0000256" key="2">
    <source>
        <dbReference type="ARBA" id="ARBA00008807"/>
    </source>
</evidence>
<feature type="transmembrane region" description="Helical" evidence="10">
    <location>
        <begin position="726"/>
        <end position="747"/>
    </location>
</feature>
<proteinExistence type="inferred from homology"/>
<feature type="transmembrane region" description="Helical" evidence="10">
    <location>
        <begin position="768"/>
        <end position="793"/>
    </location>
</feature>
<feature type="transmembrane region" description="Helical" evidence="10">
    <location>
        <begin position="330"/>
        <end position="350"/>
    </location>
</feature>
<keyword evidence="8 10" id="KW-0472">Membrane</keyword>
<dbReference type="FunCoup" id="A0A136IU44">
    <property type="interactions" value="19"/>
</dbReference>
<dbReference type="NCBIfam" id="TIGR00727">
    <property type="entry name" value="ISP4_OPT"/>
    <property type="match status" value="1"/>
</dbReference>
<evidence type="ECO:0000256" key="5">
    <source>
        <dbReference type="ARBA" id="ARBA00022856"/>
    </source>
</evidence>
<dbReference type="EMBL" id="KQ964258">
    <property type="protein sequence ID" value="KXJ88395.1"/>
    <property type="molecule type" value="Genomic_DNA"/>
</dbReference>
<dbReference type="OrthoDB" id="9986677at2759"/>
<evidence type="ECO:0000256" key="7">
    <source>
        <dbReference type="ARBA" id="ARBA00022989"/>
    </source>
</evidence>
<sequence>MARRRQVETDSDTLSHTMSSSTSDRKDSNEKQSAIDVEISDTERIFEDELNVTEDDLRKAKDFAETIDLETTKKMMENVLKIHERDPNFPFAVLVRIHEFLSNEDVFERPEKHEDLIWEMKLEAALITNNSPYAEVRAVVSNEDDPDMPSSTIRMWTIGIAFSIFLAFINQLFSIRQPQIFVESNVAQLLAYPVGKAWEKLMPDWGFTLWGIRHSLNPGPFNKKEHMLIAIMATTSKSLPYSQYIVWTQVMPHWFNQQWARSFGYQILIAISTNFLGYGLAGLTRRFLVYPSYCVWPATLVTVALNSALHNESNFPVPGPLRKIFTMSRFKFFMLAFGAMFVYFWLPNWLVPVMTAFSWMTWIAPKHRDLNILTGFNNGMGLLNFWPTWDWNVLLFTGIDPLMVPAFSTFNSVAGCFVLGWLSVGLWYANVWNTGYIPIVSNKMFNHWGGIYNVSMALNEQGLYDNEKYMNYSAVYLSAAQVVAYFSFFAVYSSTVMYVTLFHRYEIAMGFKSLWRSLRNRGPRQGSLASGDYEDVHVRLMRAYPEVSEYWYFGVLVVAAATGMAGIATYPTYTTIGVVPYGIILALLFVVPTGIIRAMTGVEVTLNVLAEFIGGMWVEGNALAMNFFKSFGYVTCAHALSFSNDLKLAHYLKIAPRQTFAAQMVATLISTFVCVGVFQFQMDIPDVCTPDAPMRFTCPTPQTFYTASVLWGTIGPLKIFGANGQYSWSLLGWPIGFAAPLLFYLLIRKYPRNRFVRQIHPVAIWTGALNYCPYSFSYMWPSVPIAWLSWIYIRGRYLAFWSKYNFVLSAAFSAGVAIAGILMLFTVQWYGIEIKWWGSTQAVAGCEGKPCLLKTLGPNERFYPWWDGTRVPAP</sequence>
<comment type="similarity">
    <text evidence="2">Belongs to the oligopeptide OPT transporter family.</text>
</comment>
<protein>
    <submittedName>
        <fullName evidence="11">OPT oligopeptide transporter protein-domain-containing protein</fullName>
    </submittedName>
</protein>
<feature type="compositionally biased region" description="Polar residues" evidence="9">
    <location>
        <begin position="12"/>
        <end position="22"/>
    </location>
</feature>
<keyword evidence="5" id="KW-0571">Peptide transport</keyword>
<feature type="transmembrane region" description="Helical" evidence="10">
    <location>
        <begin position="576"/>
        <end position="596"/>
    </location>
</feature>
<dbReference type="Pfam" id="PF03169">
    <property type="entry name" value="OPT"/>
    <property type="match status" value="1"/>
</dbReference>
<keyword evidence="7 10" id="KW-1133">Transmembrane helix</keyword>
<evidence type="ECO:0000313" key="11">
    <source>
        <dbReference type="EMBL" id="KXJ88395.1"/>
    </source>
</evidence>
<dbReference type="InParanoid" id="A0A136IU44"/>
<feature type="transmembrane region" description="Helical" evidence="10">
    <location>
        <begin position="153"/>
        <end position="173"/>
    </location>
</feature>
<keyword evidence="12" id="KW-1185">Reference proteome</keyword>
<reference evidence="12" key="1">
    <citation type="submission" date="2016-02" db="EMBL/GenBank/DDBJ databases">
        <title>Draft genome sequence of Microdochium bolleyi, a fungal endophyte of beachgrass.</title>
        <authorList>
            <consortium name="DOE Joint Genome Institute"/>
            <person name="David A.S."/>
            <person name="May G."/>
            <person name="Haridas S."/>
            <person name="Lim J."/>
            <person name="Wang M."/>
            <person name="Labutti K."/>
            <person name="Lipzen A."/>
            <person name="Barry K."/>
            <person name="Grigoriev I.V."/>
        </authorList>
    </citation>
    <scope>NUCLEOTIDE SEQUENCE [LARGE SCALE GENOMIC DNA]</scope>
    <source>
        <strain evidence="12">J235TASD1</strain>
    </source>
</reference>
<feature type="region of interest" description="Disordered" evidence="9">
    <location>
        <begin position="1"/>
        <end position="36"/>
    </location>
</feature>
<dbReference type="PANTHER" id="PTHR22601">
    <property type="entry name" value="ISP4 LIKE PROTEIN"/>
    <property type="match status" value="1"/>
</dbReference>